<evidence type="ECO:0000256" key="5">
    <source>
        <dbReference type="ARBA" id="ARBA00023157"/>
    </source>
</evidence>
<dbReference type="InterPro" id="IPR013783">
    <property type="entry name" value="Ig-like_fold"/>
</dbReference>
<feature type="signal peptide" evidence="8">
    <location>
        <begin position="1"/>
        <end position="22"/>
    </location>
</feature>
<reference evidence="10" key="2">
    <citation type="submission" date="2025-09" db="UniProtKB">
        <authorList>
            <consortium name="Ensembl"/>
        </authorList>
    </citation>
    <scope>IDENTIFICATION</scope>
</reference>
<evidence type="ECO:0000313" key="11">
    <source>
        <dbReference type="Proteomes" id="UP000016665"/>
    </source>
</evidence>
<dbReference type="FunFam" id="2.60.40.10:FF:000509">
    <property type="entry name" value="Immunoglobin superfamily member 21"/>
    <property type="match status" value="1"/>
</dbReference>
<dbReference type="InterPro" id="IPR007110">
    <property type="entry name" value="Ig-like_dom"/>
</dbReference>
<feature type="region of interest" description="Disordered" evidence="7">
    <location>
        <begin position="377"/>
        <end position="439"/>
    </location>
</feature>
<evidence type="ECO:0000256" key="7">
    <source>
        <dbReference type="SAM" id="MobiDB-lite"/>
    </source>
</evidence>
<dbReference type="SMART" id="SM00409">
    <property type="entry name" value="IG"/>
    <property type="match status" value="1"/>
</dbReference>
<evidence type="ECO:0000259" key="9">
    <source>
        <dbReference type="PROSITE" id="PS50835"/>
    </source>
</evidence>
<dbReference type="Proteomes" id="UP000016665">
    <property type="component" value="Unplaced"/>
</dbReference>
<organism evidence="10 11">
    <name type="scientific">Ficedula albicollis</name>
    <name type="common">Collared flycatcher</name>
    <name type="synonym">Muscicapa albicollis</name>
    <dbReference type="NCBI Taxonomy" id="59894"/>
    <lineage>
        <taxon>Eukaryota</taxon>
        <taxon>Metazoa</taxon>
        <taxon>Chordata</taxon>
        <taxon>Craniata</taxon>
        <taxon>Vertebrata</taxon>
        <taxon>Euteleostomi</taxon>
        <taxon>Archelosauria</taxon>
        <taxon>Archosauria</taxon>
        <taxon>Dinosauria</taxon>
        <taxon>Saurischia</taxon>
        <taxon>Theropoda</taxon>
        <taxon>Coelurosauria</taxon>
        <taxon>Aves</taxon>
        <taxon>Neognathae</taxon>
        <taxon>Neoaves</taxon>
        <taxon>Telluraves</taxon>
        <taxon>Australaves</taxon>
        <taxon>Passeriformes</taxon>
        <taxon>Muscicapidae</taxon>
        <taxon>Ficedula</taxon>
    </lineage>
</organism>
<dbReference type="PROSITE" id="PS50835">
    <property type="entry name" value="IG_LIKE"/>
    <property type="match status" value="1"/>
</dbReference>
<dbReference type="PANTHER" id="PTHR23277:SF121">
    <property type="entry name" value="IMMUNOGLOBULIN SUPERFAMILY MEMBER 21"/>
    <property type="match status" value="1"/>
</dbReference>
<gene>
    <name evidence="10" type="primary">IGSF21</name>
</gene>
<dbReference type="GO" id="GO:0007156">
    <property type="term" value="P:homophilic cell adhesion via plasma membrane adhesion molecules"/>
    <property type="evidence" value="ECO:0007669"/>
    <property type="project" value="TreeGrafter"/>
</dbReference>
<dbReference type="PANTHER" id="PTHR23277">
    <property type="entry name" value="NECTIN-RELATED"/>
    <property type="match status" value="1"/>
</dbReference>
<accession>A0A803VM59</accession>
<feature type="compositionally biased region" description="Basic and acidic residues" evidence="7">
    <location>
        <begin position="273"/>
        <end position="283"/>
    </location>
</feature>
<feature type="compositionally biased region" description="Gly residues" evidence="7">
    <location>
        <begin position="263"/>
        <end position="272"/>
    </location>
</feature>
<keyword evidence="4" id="KW-0472">Membrane</keyword>
<keyword evidence="3" id="KW-0677">Repeat</keyword>
<comment type="subcellular location">
    <subcellularLocation>
        <location evidence="1">Membrane</location>
    </subcellularLocation>
</comment>
<keyword evidence="6" id="KW-0325">Glycoprotein</keyword>
<feature type="compositionally biased region" description="Basic residues" evidence="7">
    <location>
        <begin position="305"/>
        <end position="315"/>
    </location>
</feature>
<dbReference type="SUPFAM" id="SSF48726">
    <property type="entry name" value="Immunoglobulin"/>
    <property type="match status" value="1"/>
</dbReference>
<feature type="compositionally biased region" description="Pro residues" evidence="7">
    <location>
        <begin position="236"/>
        <end position="246"/>
    </location>
</feature>
<dbReference type="GO" id="GO:0016020">
    <property type="term" value="C:membrane"/>
    <property type="evidence" value="ECO:0007669"/>
    <property type="project" value="UniProtKB-SubCell"/>
</dbReference>
<dbReference type="InterPro" id="IPR036179">
    <property type="entry name" value="Ig-like_dom_sf"/>
</dbReference>
<feature type="chain" id="PRO_5032802413" description="Ig-like domain-containing protein" evidence="8">
    <location>
        <begin position="23"/>
        <end position="523"/>
    </location>
</feature>
<name>A0A803VM59_FICAL</name>
<reference evidence="10" key="1">
    <citation type="submission" date="2025-08" db="UniProtKB">
        <authorList>
            <consortium name="Ensembl"/>
        </authorList>
    </citation>
    <scope>IDENTIFICATION</scope>
</reference>
<feature type="region of interest" description="Disordered" evidence="7">
    <location>
        <begin position="305"/>
        <end position="334"/>
    </location>
</feature>
<keyword evidence="11" id="KW-1185">Reference proteome</keyword>
<feature type="domain" description="Ig-like" evidence="9">
    <location>
        <begin position="37"/>
        <end position="130"/>
    </location>
</feature>
<dbReference type="Ensembl" id="ENSFALT00000032649.1">
    <property type="protein sequence ID" value="ENSFALP00000023815.1"/>
    <property type="gene ID" value="ENSFALG00000026012.1"/>
</dbReference>
<sequence length="523" mass="55899">MLAMSPLPLCLLLWHLRHLALGYLTVSIEPLPPVVVGDAVTLKCNFKTDGKMREIVWYRVTDGGTIKQKIFTFDAMFSTNFSQMENYRKREDLVYQSTVRLPEVRISDNGPYECHVGIYDRATREKVVLASGNVFLNVMAPPTSISVLAADTPAPFSRYQAQNFTLVCVVSGGKPAPLVYFKRDGEPIEAPPLPEPPAGASSWAPRNLLHRDLDDTKVPKPAAAEAEPGAGNPFPTADPPPPPPPRGGRGRAGGGKPLPHGGSSAGAGGRAGFGDREHPRDGGEPGVPALGARGRAHLLFPTHARARQRRHRRGQGHPDVDAEPPDRQRGPVQLRGQAPGALHAHAVRGHAGTRCSRSRCSRGRAWAAGCWTAAPSTTARSWSWSGSRPSSTAPCTAAPPRTRWAPPTPTRASSSSVRPRRRPAAPPAGPRAPPPPKTVPALCFPAENPNIPRGPEDSNGAWCWWRLGFRGGKGWAERGWPCLGPPLLVSSKASPISPCPVPSSCPSLLPSFPALSDLSLPPS</sequence>
<evidence type="ECO:0000256" key="6">
    <source>
        <dbReference type="ARBA" id="ARBA00023180"/>
    </source>
</evidence>
<dbReference type="GeneTree" id="ENSGT00390000002421"/>
<dbReference type="InterPro" id="IPR003599">
    <property type="entry name" value="Ig_sub"/>
</dbReference>
<proteinExistence type="predicted"/>
<evidence type="ECO:0000256" key="1">
    <source>
        <dbReference type="ARBA" id="ARBA00004370"/>
    </source>
</evidence>
<evidence type="ECO:0000256" key="4">
    <source>
        <dbReference type="ARBA" id="ARBA00023136"/>
    </source>
</evidence>
<feature type="compositionally biased region" description="Low complexity" evidence="7">
    <location>
        <begin position="221"/>
        <end position="235"/>
    </location>
</feature>
<feature type="compositionally biased region" description="Basic and acidic residues" evidence="7">
    <location>
        <begin position="316"/>
        <end position="329"/>
    </location>
</feature>
<dbReference type="InterPro" id="IPR013106">
    <property type="entry name" value="Ig_V-set"/>
</dbReference>
<dbReference type="GO" id="GO:0007157">
    <property type="term" value="P:heterophilic cell-cell adhesion via plasma membrane cell adhesion molecules"/>
    <property type="evidence" value="ECO:0007669"/>
    <property type="project" value="TreeGrafter"/>
</dbReference>
<keyword evidence="5" id="KW-1015">Disulfide bond</keyword>
<keyword evidence="2 8" id="KW-0732">Signal</keyword>
<dbReference type="GO" id="GO:0005912">
    <property type="term" value="C:adherens junction"/>
    <property type="evidence" value="ECO:0007669"/>
    <property type="project" value="TreeGrafter"/>
</dbReference>
<feature type="compositionally biased region" description="Low complexity" evidence="7">
    <location>
        <begin position="380"/>
        <end position="417"/>
    </location>
</feature>
<evidence type="ECO:0000256" key="3">
    <source>
        <dbReference type="ARBA" id="ARBA00022737"/>
    </source>
</evidence>
<dbReference type="InterPro" id="IPR051427">
    <property type="entry name" value="Nectin/Nectin-like"/>
</dbReference>
<protein>
    <recommendedName>
        <fullName evidence="9">Ig-like domain-containing protein</fullName>
    </recommendedName>
</protein>
<evidence type="ECO:0000313" key="10">
    <source>
        <dbReference type="Ensembl" id="ENSFALP00000023815.1"/>
    </source>
</evidence>
<dbReference type="AlphaFoldDB" id="A0A803VM59"/>
<evidence type="ECO:0000256" key="2">
    <source>
        <dbReference type="ARBA" id="ARBA00022729"/>
    </source>
</evidence>
<evidence type="ECO:0000256" key="8">
    <source>
        <dbReference type="SAM" id="SignalP"/>
    </source>
</evidence>
<feature type="compositionally biased region" description="Pro residues" evidence="7">
    <location>
        <begin position="424"/>
        <end position="438"/>
    </location>
</feature>
<feature type="region of interest" description="Disordered" evidence="7">
    <location>
        <begin position="219"/>
        <end position="291"/>
    </location>
</feature>
<dbReference type="Pfam" id="PF07686">
    <property type="entry name" value="V-set"/>
    <property type="match status" value="1"/>
</dbReference>
<dbReference type="Gene3D" id="2.60.40.10">
    <property type="entry name" value="Immunoglobulins"/>
    <property type="match status" value="1"/>
</dbReference>